<evidence type="ECO:0000313" key="2">
    <source>
        <dbReference type="EMBL" id="GCF08553.1"/>
    </source>
</evidence>
<accession>A0A5A5TC10</accession>
<feature type="transmembrane region" description="Helical" evidence="1">
    <location>
        <begin position="12"/>
        <end position="34"/>
    </location>
</feature>
<comment type="caution">
    <text evidence="2">The sequence shown here is derived from an EMBL/GenBank/DDBJ whole genome shotgun (WGS) entry which is preliminary data.</text>
</comment>
<evidence type="ECO:0000256" key="1">
    <source>
        <dbReference type="SAM" id="Phobius"/>
    </source>
</evidence>
<gene>
    <name evidence="2" type="ORF">KDI_21170</name>
</gene>
<dbReference type="EMBL" id="BIXY01000026">
    <property type="protein sequence ID" value="GCF08553.1"/>
    <property type="molecule type" value="Genomic_DNA"/>
</dbReference>
<dbReference type="AlphaFoldDB" id="A0A5A5TC10"/>
<keyword evidence="1" id="KW-0472">Membrane</keyword>
<protein>
    <submittedName>
        <fullName evidence="2">Uncharacterized protein</fullName>
    </submittedName>
</protein>
<keyword evidence="1" id="KW-1133">Transmembrane helix</keyword>
<keyword evidence="1" id="KW-0812">Transmembrane</keyword>
<organism evidence="2 3">
    <name type="scientific">Dictyobacter arantiisoli</name>
    <dbReference type="NCBI Taxonomy" id="2014874"/>
    <lineage>
        <taxon>Bacteria</taxon>
        <taxon>Bacillati</taxon>
        <taxon>Chloroflexota</taxon>
        <taxon>Ktedonobacteria</taxon>
        <taxon>Ktedonobacterales</taxon>
        <taxon>Dictyobacteraceae</taxon>
        <taxon>Dictyobacter</taxon>
    </lineage>
</organism>
<reference evidence="2 3" key="1">
    <citation type="submission" date="2019-01" db="EMBL/GenBank/DDBJ databases">
        <title>Draft genome sequence of Dictyobacter sp. Uno17.</title>
        <authorList>
            <person name="Wang C.M."/>
            <person name="Zheng Y."/>
            <person name="Sakai Y."/>
            <person name="Abe K."/>
            <person name="Yokota A."/>
            <person name="Yabe S."/>
        </authorList>
    </citation>
    <scope>NUCLEOTIDE SEQUENCE [LARGE SCALE GENOMIC DNA]</scope>
    <source>
        <strain evidence="2 3">Uno17</strain>
    </source>
</reference>
<proteinExistence type="predicted"/>
<dbReference type="Proteomes" id="UP000322530">
    <property type="component" value="Unassembled WGS sequence"/>
</dbReference>
<name>A0A5A5TC10_9CHLR</name>
<evidence type="ECO:0000313" key="3">
    <source>
        <dbReference type="Proteomes" id="UP000322530"/>
    </source>
</evidence>
<keyword evidence="3" id="KW-1185">Reference proteome</keyword>
<sequence>MKVSIKKHNLNALIWSGASLGTLAGTTAMLVCYVRNEIQRRGYPSWQECRCEFKTQPTIFQVWHSRHEQRGETIIAQEWGTYLVEPPHWLRYLLHISTQIIATFNPLGHYIERVTLSPQQSYQFAAILHASATNEDLPEPIFQEESYVVWRREILHFPNYLFDACLRRLYPVNIPPERFEKVEELPALWDPTNNLPLPNDGPLLDTPVGTRIDCIGWAPAQISYCTVRQQRKAL</sequence>